<evidence type="ECO:0000313" key="1">
    <source>
        <dbReference type="EMBL" id="CUP20966.1"/>
    </source>
</evidence>
<evidence type="ECO:0000313" key="2">
    <source>
        <dbReference type="Proteomes" id="UP000095746"/>
    </source>
</evidence>
<proteinExistence type="predicted"/>
<gene>
    <name evidence="1" type="ORF">ERS852411_02827</name>
</gene>
<reference evidence="1 2" key="1">
    <citation type="submission" date="2015-09" db="EMBL/GenBank/DDBJ databases">
        <authorList>
            <consortium name="Pathogen Informatics"/>
        </authorList>
    </citation>
    <scope>NUCLEOTIDE SEQUENCE [LARGE SCALE GENOMIC DNA]</scope>
    <source>
        <strain evidence="1 2">2789STDY5608854</strain>
    </source>
</reference>
<sequence>MLLVGDHLQQDGSQVFRDGHPVAPGLFLQPGHRAEAHGDVEGIEGLCRTVVLVGLFPPLLPPGTHGGVAAVGVLPFRPPGLLRHVQNAVGVWDGIPQLPQVDRQQSLEKYQRPAAVTDGVEHLHGDALLIIVKAYQPAVVLPEAHRLAGVGDILLHKGPGGAVWLEVVPESPLLDAHPEGREPWHGFVHGPLQGIPVHPLRHHGREAVDGRIFLLLEGGIEHTRIVQGIPLRLFAPLVPRHTPPPFRST</sequence>
<name>A0A174LE53_FLAPL</name>
<protein>
    <submittedName>
        <fullName evidence="1">Uncharacterized protein</fullName>
    </submittedName>
</protein>
<dbReference type="Proteomes" id="UP000095746">
    <property type="component" value="Unassembled WGS sequence"/>
</dbReference>
<dbReference type="AlphaFoldDB" id="A0A174LE53"/>
<organism evidence="1 2">
    <name type="scientific">Flavonifractor plautii</name>
    <name type="common">Fusobacterium plautii</name>
    <dbReference type="NCBI Taxonomy" id="292800"/>
    <lineage>
        <taxon>Bacteria</taxon>
        <taxon>Bacillati</taxon>
        <taxon>Bacillota</taxon>
        <taxon>Clostridia</taxon>
        <taxon>Eubacteriales</taxon>
        <taxon>Oscillospiraceae</taxon>
        <taxon>Flavonifractor</taxon>
    </lineage>
</organism>
<dbReference type="EMBL" id="CYZT01000285">
    <property type="protein sequence ID" value="CUP20966.1"/>
    <property type="molecule type" value="Genomic_DNA"/>
</dbReference>
<accession>A0A174LE53</accession>